<keyword evidence="5" id="KW-1185">Reference proteome</keyword>
<proteinExistence type="inferred from homology"/>
<dbReference type="Proteomes" id="UP000805841">
    <property type="component" value="Unassembled WGS sequence"/>
</dbReference>
<comment type="similarity">
    <text evidence="1">Belongs to the PrpD family.</text>
</comment>
<dbReference type="SUPFAM" id="SSF103378">
    <property type="entry name" value="2-methylcitrate dehydratase PrpD"/>
    <property type="match status" value="1"/>
</dbReference>
<name>A0ABR7YXL2_9PSED</name>
<dbReference type="Pfam" id="PF03972">
    <property type="entry name" value="MmgE_PrpD_N"/>
    <property type="match status" value="1"/>
</dbReference>
<dbReference type="RefSeq" id="WP_190417767.1">
    <property type="nucleotide sequence ID" value="NZ_JAAOCA010000004.1"/>
</dbReference>
<evidence type="ECO:0000259" key="2">
    <source>
        <dbReference type="Pfam" id="PF03972"/>
    </source>
</evidence>
<dbReference type="EMBL" id="JAAOCA010000004">
    <property type="protein sequence ID" value="MBD1597946.1"/>
    <property type="molecule type" value="Genomic_DNA"/>
</dbReference>
<evidence type="ECO:0000313" key="4">
    <source>
        <dbReference type="EMBL" id="MBD1597946.1"/>
    </source>
</evidence>
<dbReference type="PANTHER" id="PTHR16943:SF8">
    <property type="entry name" value="2-METHYLCITRATE DEHYDRATASE"/>
    <property type="match status" value="1"/>
</dbReference>
<feature type="domain" description="MmgE/PrpD C-terminal" evidence="3">
    <location>
        <begin position="269"/>
        <end position="422"/>
    </location>
</feature>
<protein>
    <submittedName>
        <fullName evidence="4">MmgE/PrpD family protein</fullName>
    </submittedName>
</protein>
<accession>A0ABR7YXL2</accession>
<evidence type="ECO:0000259" key="3">
    <source>
        <dbReference type="Pfam" id="PF19305"/>
    </source>
</evidence>
<dbReference type="PANTHER" id="PTHR16943">
    <property type="entry name" value="2-METHYLCITRATE DEHYDRATASE-RELATED"/>
    <property type="match status" value="1"/>
</dbReference>
<dbReference type="InterPro" id="IPR042183">
    <property type="entry name" value="MmgE/PrpD_sf_1"/>
</dbReference>
<dbReference type="InterPro" id="IPR045336">
    <property type="entry name" value="MmgE_PrpD_N"/>
</dbReference>
<dbReference type="Pfam" id="PF19305">
    <property type="entry name" value="MmgE_PrpD_C"/>
    <property type="match status" value="1"/>
</dbReference>
<dbReference type="InterPro" id="IPR005656">
    <property type="entry name" value="MmgE_PrpD"/>
</dbReference>
<dbReference type="InterPro" id="IPR036148">
    <property type="entry name" value="MmgE/PrpD_sf"/>
</dbReference>
<evidence type="ECO:0000256" key="1">
    <source>
        <dbReference type="ARBA" id="ARBA00006174"/>
    </source>
</evidence>
<dbReference type="Gene3D" id="1.10.4100.10">
    <property type="entry name" value="2-methylcitrate dehydratase PrpD"/>
    <property type="match status" value="1"/>
</dbReference>
<dbReference type="InterPro" id="IPR042188">
    <property type="entry name" value="MmgE/PrpD_sf_2"/>
</dbReference>
<feature type="domain" description="MmgE/PrpD N-terminal" evidence="2">
    <location>
        <begin position="13"/>
        <end position="247"/>
    </location>
</feature>
<comment type="caution">
    <text evidence="4">The sequence shown here is derived from an EMBL/GenBank/DDBJ whole genome shotgun (WGS) entry which is preliminary data.</text>
</comment>
<reference evidence="4 5" key="1">
    <citation type="journal article" date="2020" name="Insects">
        <title>Bacteria Belonging to Pseudomonas typographi sp. nov. from the Bark Beetle Ips typographus Have Genomic Potential to Aid in the Host Ecology.</title>
        <authorList>
            <person name="Peral-Aranega E."/>
            <person name="Saati-Santamaria Z."/>
            <person name="Kolarik M."/>
            <person name="Rivas R."/>
            <person name="Garcia-Fraile P."/>
        </authorList>
    </citation>
    <scope>NUCLEOTIDE SEQUENCE [LARGE SCALE GENOMIC DNA]</scope>
    <source>
        <strain evidence="4 5">CA3A</strain>
    </source>
</reference>
<evidence type="ECO:0000313" key="5">
    <source>
        <dbReference type="Proteomes" id="UP000805841"/>
    </source>
</evidence>
<organism evidence="4 5">
    <name type="scientific">Pseudomonas typographi</name>
    <dbReference type="NCBI Taxonomy" id="2715964"/>
    <lineage>
        <taxon>Bacteria</taxon>
        <taxon>Pseudomonadati</taxon>
        <taxon>Pseudomonadota</taxon>
        <taxon>Gammaproteobacteria</taxon>
        <taxon>Pseudomonadales</taxon>
        <taxon>Pseudomonadaceae</taxon>
        <taxon>Pseudomonas</taxon>
    </lineage>
</organism>
<dbReference type="InterPro" id="IPR045337">
    <property type="entry name" value="MmgE_PrpD_C"/>
</dbReference>
<dbReference type="Gene3D" id="3.30.1330.120">
    <property type="entry name" value="2-methylcitrate dehydratase PrpD"/>
    <property type="match status" value="1"/>
</dbReference>
<gene>
    <name evidence="4" type="ORF">HAQ05_04340</name>
</gene>
<sequence>MTDVPAQSLSAAIVRHAANTTFEQLPPAVIRAAKLSILDTLAVAWAGLESTGVAQARAVAIDSGGRPDSLVWGSDQRLPATQAAFANGVAAAALDFDSLHIGGSVHADIVVLPAVLAIAERTAASGKALLTAHALGVDLTARLGMAAPGHSGWFYSSIHGIFGAALGAAHLLGLDETSTVNALGLALPQAGGTQQPMVEKSQAKRLQSAFAARAGVDAALLAAQGLQGPREVFEGRFGAFRLYESANPATVLDGLGQRWEGQSTAFKKYSNCGAAHAALSVALELIREHDLRPETVSGVTVILTPYAHRAVGAAYEPGDQPQVAAQFSVQYAVATALRYRRFELQDIEPAAACDPETVALARRVRVEVYPDSNARMLPAHVAFATNKGIFERTALSIPGSASNPLTEDEVLAKARTCFAYGARSLATAASERLIQKVWAFETIDDVSTLWR</sequence>